<dbReference type="OrthoDB" id="6335573at2"/>
<gene>
    <name evidence="6" type="ORF">AZI87_15340</name>
</gene>
<dbReference type="Proteomes" id="UP000075799">
    <property type="component" value="Unassembled WGS sequence"/>
</dbReference>
<evidence type="ECO:0000313" key="6">
    <source>
        <dbReference type="EMBL" id="KYG62664.1"/>
    </source>
</evidence>
<organism evidence="6 7">
    <name type="scientific">Bdellovibrio bacteriovorus</name>
    <dbReference type="NCBI Taxonomy" id="959"/>
    <lineage>
        <taxon>Bacteria</taxon>
        <taxon>Pseudomonadati</taxon>
        <taxon>Bdellovibrionota</taxon>
        <taxon>Bdellovibrionia</taxon>
        <taxon>Bdellovibrionales</taxon>
        <taxon>Pseudobdellovibrionaceae</taxon>
        <taxon>Bdellovibrio</taxon>
    </lineage>
</organism>
<feature type="binding site" evidence="3">
    <location>
        <position position="58"/>
    </location>
    <ligand>
        <name>Cu cation</name>
        <dbReference type="ChEBI" id="CHEBI:23378"/>
    </ligand>
</feature>
<dbReference type="AlphaFoldDB" id="A0A161PA09"/>
<keyword evidence="3" id="KW-0479">Metal-binding</keyword>
<keyword evidence="4" id="KW-1015">Disulfide bond</keyword>
<dbReference type="PANTHER" id="PTHR12151">
    <property type="entry name" value="ELECTRON TRANSPORT PROTIN SCO1/SENC FAMILY MEMBER"/>
    <property type="match status" value="1"/>
</dbReference>
<dbReference type="SUPFAM" id="SSF52833">
    <property type="entry name" value="Thioredoxin-like"/>
    <property type="match status" value="1"/>
</dbReference>
<comment type="caution">
    <text evidence="6">The sequence shown here is derived from an EMBL/GenBank/DDBJ whole genome shotgun (WGS) entry which is preliminary data.</text>
</comment>
<dbReference type="InterPro" id="IPR013766">
    <property type="entry name" value="Thioredoxin_domain"/>
</dbReference>
<dbReference type="EMBL" id="LUKD01000008">
    <property type="protein sequence ID" value="KYG62664.1"/>
    <property type="molecule type" value="Genomic_DNA"/>
</dbReference>
<name>A0A161PA09_BDEBC</name>
<dbReference type="CDD" id="cd02968">
    <property type="entry name" value="SCO"/>
    <property type="match status" value="1"/>
</dbReference>
<reference evidence="6 7" key="1">
    <citation type="submission" date="2016-03" db="EMBL/GenBank/DDBJ databases">
        <authorList>
            <person name="Ploux O."/>
        </authorList>
    </citation>
    <scope>NUCLEOTIDE SEQUENCE [LARGE SCALE GENOMIC DNA]</scope>
    <source>
        <strain evidence="6 7">EC13</strain>
    </source>
</reference>
<feature type="disulfide bond" description="Redox-active" evidence="4">
    <location>
        <begin position="58"/>
        <end position="62"/>
    </location>
</feature>
<comment type="similarity">
    <text evidence="1">Belongs to the SCO1/2 family.</text>
</comment>
<dbReference type="Pfam" id="PF02630">
    <property type="entry name" value="SCO1-SenC"/>
    <property type="match status" value="1"/>
</dbReference>
<dbReference type="GO" id="GO:0046872">
    <property type="term" value="F:metal ion binding"/>
    <property type="evidence" value="ECO:0007669"/>
    <property type="project" value="UniProtKB-KW"/>
</dbReference>
<feature type="domain" description="Thioredoxin" evidence="5">
    <location>
        <begin position="13"/>
        <end position="179"/>
    </location>
</feature>
<evidence type="ECO:0000259" key="5">
    <source>
        <dbReference type="PROSITE" id="PS51352"/>
    </source>
</evidence>
<dbReference type="Gene3D" id="3.40.30.10">
    <property type="entry name" value="Glutaredoxin"/>
    <property type="match status" value="1"/>
</dbReference>
<keyword evidence="2 3" id="KW-0186">Copper</keyword>
<accession>A0A161PA09</accession>
<dbReference type="PANTHER" id="PTHR12151:SF25">
    <property type="entry name" value="LINALOOL DEHYDRATASE_ISOMERASE DOMAIN-CONTAINING PROTEIN"/>
    <property type="match status" value="1"/>
</dbReference>
<evidence type="ECO:0000313" key="7">
    <source>
        <dbReference type="Proteomes" id="UP000075799"/>
    </source>
</evidence>
<sequence>MKKYILPLLLLGLLSGAGFPDDSIYNLNSAFLNEQGKSVSLTDLQGSPVVISMAYTGCVYTCPLILAQMQNIEKEMDKQGRPDVRYLLISFDHERDTPAVLQKYLADKKLSKKWSLWTAKTDKAPREVANVLGIKYKKMDGGDYDHSFIISVLDDKGRIKFQQTGADGKPEEMVLALKK</sequence>
<proteinExistence type="inferred from homology"/>
<evidence type="ECO:0000256" key="4">
    <source>
        <dbReference type="PIRSR" id="PIRSR603782-2"/>
    </source>
</evidence>
<protein>
    <recommendedName>
        <fullName evidence="5">Thioredoxin domain-containing protein</fullName>
    </recommendedName>
</protein>
<evidence type="ECO:0000256" key="2">
    <source>
        <dbReference type="ARBA" id="ARBA00023008"/>
    </source>
</evidence>
<dbReference type="InterPro" id="IPR036249">
    <property type="entry name" value="Thioredoxin-like_sf"/>
</dbReference>
<dbReference type="InterPro" id="IPR003782">
    <property type="entry name" value="SCO1/SenC"/>
</dbReference>
<evidence type="ECO:0000256" key="3">
    <source>
        <dbReference type="PIRSR" id="PIRSR603782-1"/>
    </source>
</evidence>
<dbReference type="PROSITE" id="PS51352">
    <property type="entry name" value="THIOREDOXIN_2"/>
    <property type="match status" value="1"/>
</dbReference>
<feature type="binding site" evidence="3">
    <location>
        <position position="62"/>
    </location>
    <ligand>
        <name>Cu cation</name>
        <dbReference type="ChEBI" id="CHEBI:23378"/>
    </ligand>
</feature>
<evidence type="ECO:0000256" key="1">
    <source>
        <dbReference type="ARBA" id="ARBA00010996"/>
    </source>
</evidence>
<feature type="binding site" evidence="3">
    <location>
        <position position="146"/>
    </location>
    <ligand>
        <name>Cu cation</name>
        <dbReference type="ChEBI" id="CHEBI:23378"/>
    </ligand>
</feature>
<dbReference type="RefSeq" id="WP_063208900.1">
    <property type="nucleotide sequence ID" value="NZ_LUKD01000008.1"/>
</dbReference>